<dbReference type="GO" id="GO:0006071">
    <property type="term" value="P:glycerol metabolic process"/>
    <property type="evidence" value="ECO:0007669"/>
    <property type="project" value="UniProtKB-UniRule"/>
</dbReference>
<dbReference type="GO" id="GO:0003723">
    <property type="term" value="F:RNA binding"/>
    <property type="evidence" value="ECO:0007669"/>
    <property type="project" value="UniProtKB-KW"/>
</dbReference>
<reference evidence="3" key="1">
    <citation type="submission" date="2014-03" db="EMBL/GenBank/DDBJ databases">
        <authorList>
            <person name="Urmite Genomes U."/>
        </authorList>
    </citation>
    <scope>NUCLEOTIDE SEQUENCE [LARGE SCALE GENOMIC DNA]</scope>
    <source>
        <strain evidence="3">HD-03</strain>
    </source>
</reference>
<dbReference type="AlphaFoldDB" id="A0A059NXZ5"/>
<dbReference type="RefSeq" id="WP_035506084.1">
    <property type="nucleotide sequence ID" value="NZ_CCDH010000001.1"/>
</dbReference>
<dbReference type="Proteomes" id="UP000028868">
    <property type="component" value="Unassembled WGS sequence"/>
</dbReference>
<dbReference type="EMBL" id="CCDI010000001">
    <property type="protein sequence ID" value="CDQ22681.1"/>
    <property type="molecule type" value="Genomic_DNA"/>
</dbReference>
<organism evidence="2 3">
    <name type="scientific">Halobacillus karajensis</name>
    <dbReference type="NCBI Taxonomy" id="195088"/>
    <lineage>
        <taxon>Bacteria</taxon>
        <taxon>Bacillati</taxon>
        <taxon>Bacillota</taxon>
        <taxon>Bacilli</taxon>
        <taxon>Bacillales</taxon>
        <taxon>Bacillaceae</taxon>
        <taxon>Halobacillus</taxon>
    </lineage>
</organism>
<dbReference type="InterPro" id="IPR013785">
    <property type="entry name" value="Aldolase_TIM"/>
</dbReference>
<dbReference type="InterPro" id="IPR006699">
    <property type="entry name" value="GlpP"/>
</dbReference>
<dbReference type="PANTHER" id="PTHR35787">
    <property type="entry name" value="GLYCEROL UPTAKE OPERON ANTITERMINATOR REGULATORY PROTEIN"/>
    <property type="match status" value="1"/>
</dbReference>
<keyword evidence="1" id="KW-0805">Transcription regulation</keyword>
<evidence type="ECO:0000313" key="2">
    <source>
        <dbReference type="EMBL" id="CDQ22681.1"/>
    </source>
</evidence>
<evidence type="ECO:0000256" key="1">
    <source>
        <dbReference type="PIRNR" id="PIRNR016897"/>
    </source>
</evidence>
<dbReference type="Pfam" id="PF04309">
    <property type="entry name" value="G3P_antiterm"/>
    <property type="match status" value="1"/>
</dbReference>
<keyword evidence="1" id="KW-0694">RNA-binding</keyword>
<accession>A0A059NXZ5</accession>
<sequence>MTLTQSVLPAVKKIKEFEALLQSDTDYIILLESRLGLLRKLVRVGQKAGKKVFVHVDLIQGLKADDYGMEYIGQEVKPDGVISTRAHVIQQAKKYHILSVQRLFLIDSQAIEHNVKIIQKTAPDFVEVLPGILPGMIKEIRERIGVPVIAGGLIRNYDEVEQALASGASAVSTSRSDLWRFTNKNT</sequence>
<comment type="caution">
    <text evidence="2">The sequence shown here is derived from an EMBL/GenBank/DDBJ whole genome shotgun (WGS) entry which is preliminary data.</text>
</comment>
<dbReference type="PIRSF" id="PIRSF016897">
    <property type="entry name" value="GlpP"/>
    <property type="match status" value="1"/>
</dbReference>
<reference evidence="2 3" key="2">
    <citation type="submission" date="2014-05" db="EMBL/GenBank/DDBJ databases">
        <title>Draft genome sequence of Halobacillus karajensis HK-03.</title>
        <authorList>
            <person name="Khelaifia S."/>
            <person name="Croce O."/>
            <person name="Lagier J.C."/>
            <person name="Raoult D."/>
        </authorList>
    </citation>
    <scope>NUCLEOTIDE SEQUENCE [LARGE SCALE GENOMIC DNA]</scope>
    <source>
        <strain evidence="2 3">HD-03</strain>
    </source>
</reference>
<dbReference type="PANTHER" id="PTHR35787:SF1">
    <property type="entry name" value="GLYCEROL UPTAKE OPERON ANTITERMINATOR REGULATORY PROTEIN"/>
    <property type="match status" value="1"/>
</dbReference>
<keyword evidence="1" id="KW-0804">Transcription</keyword>
<dbReference type="SUPFAM" id="SSF110391">
    <property type="entry name" value="GlpP-like"/>
    <property type="match status" value="1"/>
</dbReference>
<dbReference type="GO" id="GO:0001072">
    <property type="term" value="F:transcription antitermination factor activity, RNA binding"/>
    <property type="evidence" value="ECO:0007669"/>
    <property type="project" value="TreeGrafter"/>
</dbReference>
<protein>
    <recommendedName>
        <fullName evidence="1">Glycerol uptake operon antiterminator regulatory protein</fullName>
    </recommendedName>
</protein>
<dbReference type="Gene3D" id="3.20.20.70">
    <property type="entry name" value="Aldolase class I"/>
    <property type="match status" value="1"/>
</dbReference>
<gene>
    <name evidence="2" type="ORF">BN983_00896</name>
</gene>
<keyword evidence="1" id="KW-0319">Glycerol metabolism</keyword>
<comment type="function">
    <text evidence="1">Regulates expression of the glpD operon. In the presence of glycerol 3-phosphate (G3P) causes antitermination of transcription of glpD at the inverted repeat of the leader region to enhance its transcription. Binds and stabilizes glpD leader mRNA.</text>
</comment>
<name>A0A059NXZ5_9BACI</name>
<keyword evidence="3" id="KW-1185">Reference proteome</keyword>
<dbReference type="GO" id="GO:0045893">
    <property type="term" value="P:positive regulation of DNA-templated transcription"/>
    <property type="evidence" value="ECO:0007669"/>
    <property type="project" value="TreeGrafter"/>
</dbReference>
<evidence type="ECO:0000313" key="3">
    <source>
        <dbReference type="Proteomes" id="UP000028868"/>
    </source>
</evidence>
<proteinExistence type="predicted"/>